<dbReference type="EMBL" id="JBHTKM010000063">
    <property type="protein sequence ID" value="MFD1017325.1"/>
    <property type="molecule type" value="Genomic_DNA"/>
</dbReference>
<comment type="caution">
    <text evidence="2">The sequence shown here is derived from an EMBL/GenBank/DDBJ whole genome shotgun (WGS) entry which is preliminary data.</text>
</comment>
<evidence type="ECO:0000256" key="1">
    <source>
        <dbReference type="SAM" id="SignalP"/>
    </source>
</evidence>
<evidence type="ECO:0000313" key="3">
    <source>
        <dbReference type="Proteomes" id="UP001597086"/>
    </source>
</evidence>
<evidence type="ECO:0000313" key="2">
    <source>
        <dbReference type="EMBL" id="MFD1017325.1"/>
    </source>
</evidence>
<feature type="chain" id="PRO_5047030054" evidence="1">
    <location>
        <begin position="18"/>
        <end position="57"/>
    </location>
</feature>
<accession>A0ABW3KUK9</accession>
<dbReference type="Proteomes" id="UP001597086">
    <property type="component" value="Unassembled WGS sequence"/>
</dbReference>
<proteinExistence type="predicted"/>
<dbReference type="RefSeq" id="WP_386118907.1">
    <property type="nucleotide sequence ID" value="NZ_JBHTKM010000063.1"/>
</dbReference>
<name>A0ABW3KUK9_9FLAO</name>
<reference evidence="3" key="1">
    <citation type="journal article" date="2019" name="Int. J. Syst. Evol. Microbiol.">
        <title>The Global Catalogue of Microorganisms (GCM) 10K type strain sequencing project: providing services to taxonomists for standard genome sequencing and annotation.</title>
        <authorList>
            <consortium name="The Broad Institute Genomics Platform"/>
            <consortium name="The Broad Institute Genome Sequencing Center for Infectious Disease"/>
            <person name="Wu L."/>
            <person name="Ma J."/>
        </authorList>
    </citation>
    <scope>NUCLEOTIDE SEQUENCE [LARGE SCALE GENOMIC DNA]</scope>
    <source>
        <strain evidence="3">CCUG 56098</strain>
    </source>
</reference>
<keyword evidence="1" id="KW-0732">Signal</keyword>
<organism evidence="2 3">
    <name type="scientific">Winogradskyella rapida</name>
    <dbReference type="NCBI Taxonomy" id="549701"/>
    <lineage>
        <taxon>Bacteria</taxon>
        <taxon>Pseudomonadati</taxon>
        <taxon>Bacteroidota</taxon>
        <taxon>Flavobacteriia</taxon>
        <taxon>Flavobacteriales</taxon>
        <taxon>Flavobacteriaceae</taxon>
        <taxon>Winogradskyella</taxon>
    </lineage>
</organism>
<sequence>MKTLKITFALIAILVLAVSVLNSDTVVPTDDAPTYKTYSPKDLLATDKKKKILETHA</sequence>
<protein>
    <submittedName>
        <fullName evidence="2">Uncharacterized protein</fullName>
    </submittedName>
</protein>
<feature type="signal peptide" evidence="1">
    <location>
        <begin position="1"/>
        <end position="17"/>
    </location>
</feature>
<keyword evidence="3" id="KW-1185">Reference proteome</keyword>
<gene>
    <name evidence="2" type="ORF">ACFQ13_15460</name>
</gene>